<dbReference type="PANTHER" id="PTHR43633:SF1">
    <property type="entry name" value="ALCOHOL DEHYDROGENASE YQHD"/>
    <property type="match status" value="1"/>
</dbReference>
<keyword evidence="1" id="KW-0560">Oxidoreductase</keyword>
<dbReference type="InterPro" id="IPR001670">
    <property type="entry name" value="ADH_Fe/GldA"/>
</dbReference>
<dbReference type="SUPFAM" id="SSF56796">
    <property type="entry name" value="Dehydroquinate synthase-like"/>
    <property type="match status" value="1"/>
</dbReference>
<dbReference type="GO" id="GO:0046872">
    <property type="term" value="F:metal ion binding"/>
    <property type="evidence" value="ECO:0007669"/>
    <property type="project" value="InterPro"/>
</dbReference>
<proteinExistence type="predicted"/>
<dbReference type="InterPro" id="IPR044731">
    <property type="entry name" value="BDH-like"/>
</dbReference>
<evidence type="ECO:0000313" key="4">
    <source>
        <dbReference type="EMBL" id="AVO26436.1"/>
    </source>
</evidence>
<dbReference type="EMBL" id="CP027569">
    <property type="protein sequence ID" value="AVO26436.1"/>
    <property type="molecule type" value="Genomic_DNA"/>
</dbReference>
<dbReference type="Gene3D" id="3.40.50.1970">
    <property type="match status" value="1"/>
</dbReference>
<evidence type="ECO:0000313" key="5">
    <source>
        <dbReference type="Proteomes" id="UP000238358"/>
    </source>
</evidence>
<dbReference type="InterPro" id="IPR056798">
    <property type="entry name" value="ADH_Fe_C"/>
</dbReference>
<dbReference type="OrthoDB" id="9801156at2"/>
<dbReference type="Proteomes" id="UP000238358">
    <property type="component" value="Chromosome"/>
</dbReference>
<gene>
    <name evidence="4" type="ORF">C6Y28_01710</name>
</gene>
<dbReference type="Pfam" id="PF25137">
    <property type="entry name" value="ADH_Fe_C"/>
    <property type="match status" value="1"/>
</dbReference>
<protein>
    <submittedName>
        <fullName evidence="4">NADH-dependent alcohol dehydrogenase</fullName>
    </submittedName>
</protein>
<dbReference type="GO" id="GO:0005829">
    <property type="term" value="C:cytosol"/>
    <property type="evidence" value="ECO:0007669"/>
    <property type="project" value="TreeGrafter"/>
</dbReference>
<dbReference type="Pfam" id="PF00465">
    <property type="entry name" value="Fe-ADH"/>
    <property type="match status" value="1"/>
</dbReference>
<dbReference type="RefSeq" id="WP_027895539.1">
    <property type="nucleotide sequence ID" value="NZ_CP027569.1"/>
</dbReference>
<dbReference type="CDD" id="cd08187">
    <property type="entry name" value="BDH"/>
    <property type="match status" value="1"/>
</dbReference>
<dbReference type="PANTHER" id="PTHR43633">
    <property type="entry name" value="ALCOHOL DEHYDROGENASE YQHD"/>
    <property type="match status" value="1"/>
</dbReference>
<sequence length="389" mass="43172">MLGNFTYCNPTKLYFGKDALENLHGELQKYGKKIVLVYGGGSIKKNGIYDDVVKVLQDEGKDVAEIAGVMPNPTIHKLREGIDIARKHGVDLILAVGGGSVIDYAKALAVSVHCDEDPWDKYFSRFEEPSCDIVPVGDVLTMVGTGSEMNAGSVITYPEKKLKIGHVFADESVMPRFSIMNPVYTMTLPKYQMIAGIYDIFNHICEQYFSGEDDNTSDYLAEGLMRNVIEASRKAVVDPTDYEARSNLMWDATWALNTLIAKGKSTDWMVHMLGQAVGACTNATHGMTLSAVSLPYYRFIMKDGLPKFVRFAKAVWNVDADGMSDEEIAAAGLERMKTWMQELGLVLHIKELGATEDMLDDLVNGTLILDGGYRVLTKDEIRDIFRQAM</sequence>
<evidence type="ECO:0000259" key="2">
    <source>
        <dbReference type="Pfam" id="PF00465"/>
    </source>
</evidence>
<accession>A0A2S0M4P8</accession>
<dbReference type="GO" id="GO:0008106">
    <property type="term" value="F:alcohol dehydrogenase (NADP+) activity"/>
    <property type="evidence" value="ECO:0007669"/>
    <property type="project" value="TreeGrafter"/>
</dbReference>
<evidence type="ECO:0000256" key="1">
    <source>
        <dbReference type="ARBA" id="ARBA00023002"/>
    </source>
</evidence>
<feature type="domain" description="Fe-containing alcohol dehydrogenase-like C-terminal" evidence="3">
    <location>
        <begin position="194"/>
        <end position="389"/>
    </location>
</feature>
<name>A0A2S0M4P8_MEGEL</name>
<reference evidence="4 5" key="1">
    <citation type="journal article" date="2018" name="Genome Announc.">
        <title>Complete genomes of two Megasphaera elsdenii strains, NCIMB 702410 and ATCC 25940.</title>
        <authorList>
            <person name="Hatmaker E.A."/>
            <person name="O'Dell K."/>
            <person name="Riley L.A."/>
            <person name="Klingeman D.M."/>
            <person name="Guss A.M."/>
        </authorList>
    </citation>
    <scope>NUCLEOTIDE SEQUENCE [LARGE SCALE GENOMIC DNA]</scope>
    <source>
        <strain evidence="4 5">NCIMB702410</strain>
    </source>
</reference>
<feature type="domain" description="Alcohol dehydrogenase iron-type/glycerol dehydrogenase GldA" evidence="2">
    <location>
        <begin position="10"/>
        <end position="182"/>
    </location>
</feature>
<dbReference type="GO" id="GO:1990362">
    <property type="term" value="F:butanol dehydrogenase (NAD+) activity"/>
    <property type="evidence" value="ECO:0007669"/>
    <property type="project" value="InterPro"/>
</dbReference>
<dbReference type="GO" id="GO:1990002">
    <property type="term" value="F:methylglyoxal reductase (NADPH) (acetol producing) activity"/>
    <property type="evidence" value="ECO:0007669"/>
    <property type="project" value="TreeGrafter"/>
</dbReference>
<dbReference type="AlphaFoldDB" id="A0A2S0M4P8"/>
<dbReference type="FunFam" id="3.40.50.1970:FF:000003">
    <property type="entry name" value="Alcohol dehydrogenase, iron-containing"/>
    <property type="match status" value="1"/>
</dbReference>
<dbReference type="Gene3D" id="1.20.1090.10">
    <property type="entry name" value="Dehydroquinate synthase-like - alpha domain"/>
    <property type="match status" value="1"/>
</dbReference>
<organism evidence="4 5">
    <name type="scientific">Megasphaera elsdenii</name>
    <dbReference type="NCBI Taxonomy" id="907"/>
    <lineage>
        <taxon>Bacteria</taxon>
        <taxon>Bacillati</taxon>
        <taxon>Bacillota</taxon>
        <taxon>Negativicutes</taxon>
        <taxon>Veillonellales</taxon>
        <taxon>Veillonellaceae</taxon>
        <taxon>Megasphaera</taxon>
    </lineage>
</organism>
<evidence type="ECO:0000259" key="3">
    <source>
        <dbReference type="Pfam" id="PF25137"/>
    </source>
</evidence>